<keyword evidence="5" id="KW-0539">Nucleus</keyword>
<dbReference type="AlphaFoldDB" id="A0AAW0CJV7"/>
<feature type="region of interest" description="Disordered" evidence="6">
    <location>
        <begin position="113"/>
        <end position="151"/>
    </location>
</feature>
<dbReference type="GO" id="GO:0005634">
    <property type="term" value="C:nucleus"/>
    <property type="evidence" value="ECO:0007669"/>
    <property type="project" value="UniProtKB-SubCell"/>
</dbReference>
<keyword evidence="4" id="KW-0804">Transcription</keyword>
<evidence type="ECO:0000256" key="2">
    <source>
        <dbReference type="ARBA" id="ARBA00007273"/>
    </source>
</evidence>
<evidence type="ECO:0000256" key="6">
    <source>
        <dbReference type="SAM" id="MobiDB-lite"/>
    </source>
</evidence>
<feature type="compositionally biased region" description="Basic residues" evidence="6">
    <location>
        <begin position="23"/>
        <end position="34"/>
    </location>
</feature>
<keyword evidence="3" id="KW-0805">Transcription regulation</keyword>
<reference evidence="7 8" key="1">
    <citation type="submission" date="2024-01" db="EMBL/GenBank/DDBJ databases">
        <title>A draft genome for a cacao thread blight-causing isolate of Paramarasmius palmivorus.</title>
        <authorList>
            <person name="Baruah I.K."/>
            <person name="Bukari Y."/>
            <person name="Amoako-Attah I."/>
            <person name="Meinhardt L.W."/>
            <person name="Bailey B.A."/>
            <person name="Cohen S.P."/>
        </authorList>
    </citation>
    <scope>NUCLEOTIDE SEQUENCE [LARGE SCALE GENOMIC DNA]</scope>
    <source>
        <strain evidence="7 8">GH-12</strain>
    </source>
</reference>
<keyword evidence="8" id="KW-1185">Reference proteome</keyword>
<evidence type="ECO:0000256" key="1">
    <source>
        <dbReference type="ARBA" id="ARBA00004123"/>
    </source>
</evidence>
<dbReference type="InterPro" id="IPR024318">
    <property type="entry name" value="Nro1/ETT1"/>
</dbReference>
<dbReference type="GO" id="GO:2000640">
    <property type="term" value="P:positive regulation of SREBP signaling pathway"/>
    <property type="evidence" value="ECO:0007669"/>
    <property type="project" value="TreeGrafter"/>
</dbReference>
<evidence type="ECO:0000256" key="4">
    <source>
        <dbReference type="ARBA" id="ARBA00023163"/>
    </source>
</evidence>
<accession>A0AAW0CJV7</accession>
<feature type="region of interest" description="Disordered" evidence="6">
    <location>
        <begin position="57"/>
        <end position="92"/>
    </location>
</feature>
<evidence type="ECO:0000256" key="3">
    <source>
        <dbReference type="ARBA" id="ARBA00023015"/>
    </source>
</evidence>
<feature type="compositionally biased region" description="Low complexity" evidence="6">
    <location>
        <begin position="60"/>
        <end position="72"/>
    </location>
</feature>
<name>A0AAW0CJV7_9AGAR</name>
<dbReference type="PANTHER" id="PTHR28290:SF1">
    <property type="entry name" value="ENHANCER OF TRANSLATION TERMINATION 1"/>
    <property type="match status" value="1"/>
</dbReference>
<dbReference type="PANTHER" id="PTHR28290">
    <property type="entry name" value="ENHANCER OF TRANSLATION TERMINATION 1"/>
    <property type="match status" value="1"/>
</dbReference>
<comment type="similarity">
    <text evidence="2">Belongs to the ETT1 family.</text>
</comment>
<comment type="subcellular location">
    <subcellularLocation>
        <location evidence="1">Nucleus</location>
    </subcellularLocation>
</comment>
<organism evidence="7 8">
    <name type="scientific">Paramarasmius palmivorus</name>
    <dbReference type="NCBI Taxonomy" id="297713"/>
    <lineage>
        <taxon>Eukaryota</taxon>
        <taxon>Fungi</taxon>
        <taxon>Dikarya</taxon>
        <taxon>Basidiomycota</taxon>
        <taxon>Agaricomycotina</taxon>
        <taxon>Agaricomycetes</taxon>
        <taxon>Agaricomycetidae</taxon>
        <taxon>Agaricales</taxon>
        <taxon>Marasmiineae</taxon>
        <taxon>Marasmiaceae</taxon>
        <taxon>Paramarasmius</taxon>
    </lineage>
</organism>
<dbReference type="Proteomes" id="UP001383192">
    <property type="component" value="Unassembled WGS sequence"/>
</dbReference>
<evidence type="ECO:0000313" key="7">
    <source>
        <dbReference type="EMBL" id="KAK7039277.1"/>
    </source>
</evidence>
<protein>
    <submittedName>
        <fullName evidence="7">Uncharacterized protein</fullName>
    </submittedName>
</protein>
<comment type="caution">
    <text evidence="7">The sequence shown here is derived from an EMBL/GenBank/DDBJ whole genome shotgun (WGS) entry which is preliminary data.</text>
</comment>
<sequence>MSVKAIFGPASPSPQPQPVLNHGLRRRPRPKGLWKARVTLTNPPRCLNSFALSQQNRRLSNSSDDSDNSSISLPPAKKLRATSPSTSSISSDDEDEDLFYIWDFITPPLSPLPLGSFQSQDTQSHCPNSQRRRRRRAKVMDTSSVATKGQSSEAPVFDLGDWRDLKDMFTKAAEQYESSEAAEALPIIRGVIHECHRCLKVHHDPSLLFVNPSSSPKLPPTAAEKPKGDGTVPETVPRVAQRPKRCTCVELPTAFHAIFGTALFLFGNLIQQDPTLALPGEPDAPSTYWLAALDVFETGENLPSRTHGLGCDAPEDWRMAIVWGRTLVCLADETITRQSSSHDITMATSTSPDPAPGTGLGPDTPFAIIAQRRPPITGRTSLATAKPNDLLKLAMDQFSRGIFHMPHPSTTSSTNMCFSRAKELYTIASEVLLVASKLSSSEERRYWAEWADSVFNQMQMGLQMELSQGAWKGRINRSRGECLLIVGSALAEEIEDELEKGGEGAATALGSEDAVEAREVLGEAVVFFERAKGVVEANADSEVKRSPQVRKRKRGCCEPEIEVVEEVKVEAEDDDDLQSLLTEALLTLANLTVDETKREELYARAEKESRTGLGLMEVCSE</sequence>
<feature type="compositionally biased region" description="Polar residues" evidence="6">
    <location>
        <begin position="141"/>
        <end position="151"/>
    </location>
</feature>
<dbReference type="EMBL" id="JAYKXP010000039">
    <property type="protein sequence ID" value="KAK7039277.1"/>
    <property type="molecule type" value="Genomic_DNA"/>
</dbReference>
<feature type="region of interest" description="Disordered" evidence="6">
    <location>
        <begin position="1"/>
        <end position="40"/>
    </location>
</feature>
<evidence type="ECO:0000256" key="5">
    <source>
        <dbReference type="ARBA" id="ARBA00023242"/>
    </source>
</evidence>
<evidence type="ECO:0000313" key="8">
    <source>
        <dbReference type="Proteomes" id="UP001383192"/>
    </source>
</evidence>
<feature type="region of interest" description="Disordered" evidence="6">
    <location>
        <begin position="211"/>
        <end position="237"/>
    </location>
</feature>
<feature type="compositionally biased region" description="Polar residues" evidence="6">
    <location>
        <begin position="116"/>
        <end position="129"/>
    </location>
</feature>
<gene>
    <name evidence="7" type="ORF">VNI00_010182</name>
</gene>
<proteinExistence type="inferred from homology"/>